<keyword evidence="7" id="KW-1185">Reference proteome</keyword>
<keyword evidence="4" id="KW-0804">Transcription</keyword>
<sequence length="426" mass="45624">MNERDTQRAGLLSLAHLKVFLHVVETGSASLAAKQVFKAQSAVSRALNELEQTLGAPLFERTPSGMLPTASGRCVAQRAERVFGELQTLTRLLIPKAHASPAQASLGVASCLLNTRRLEIFAGLARDRHMPTTARAFAVSQPAISIAIKALESGSGSALFYRSGRGLLLTADGETCALYVQRALNELRRIPEDLAALQGTVRGVVHVGALPLGRSYALPEAIARLSGAHPGITVITDESAYELLCAKLRSGDIDFILGALREPAADSGFVVETLWAEEMVVLARKGHPLADKTSLKLAQMTGEQWILPRSHAPARQILERLFAAKGLDIPPATVESADLAIIRGVLTRSNMIAALSAHQLMHEIDSGEIVRLALHLPKTERDIGFTLRADSVPAPAARLLLETIRAVAADMAANEMTLERSVAHAQ</sequence>
<dbReference type="SUPFAM" id="SSF46785">
    <property type="entry name" value="Winged helix' DNA-binding domain"/>
    <property type="match status" value="2"/>
</dbReference>
<dbReference type="PRINTS" id="PR00039">
    <property type="entry name" value="HTHLYSR"/>
</dbReference>
<dbReference type="Gene3D" id="1.10.10.10">
    <property type="entry name" value="Winged helix-like DNA-binding domain superfamily/Winged helix DNA-binding domain"/>
    <property type="match status" value="2"/>
</dbReference>
<dbReference type="Pfam" id="PF00126">
    <property type="entry name" value="HTH_1"/>
    <property type="match status" value="2"/>
</dbReference>
<dbReference type="Gene3D" id="3.40.190.10">
    <property type="entry name" value="Periplasmic binding protein-like II"/>
    <property type="match status" value="2"/>
</dbReference>
<dbReference type="PROSITE" id="PS50931">
    <property type="entry name" value="HTH_LYSR"/>
    <property type="match status" value="2"/>
</dbReference>
<dbReference type="PANTHER" id="PTHR30419">
    <property type="entry name" value="HTH-TYPE TRANSCRIPTIONAL REGULATOR YBHD"/>
    <property type="match status" value="1"/>
</dbReference>
<evidence type="ECO:0000313" key="7">
    <source>
        <dbReference type="Proteomes" id="UP000270342"/>
    </source>
</evidence>
<dbReference type="PANTHER" id="PTHR30419:SF14">
    <property type="entry name" value="LYSR FAMILY TRANSCRIPTIONAL REGULATOR"/>
    <property type="match status" value="1"/>
</dbReference>
<dbReference type="InterPro" id="IPR000847">
    <property type="entry name" value="LysR_HTH_N"/>
</dbReference>
<dbReference type="InterPro" id="IPR005119">
    <property type="entry name" value="LysR_subst-bd"/>
</dbReference>
<keyword evidence="3" id="KW-0238">DNA-binding</keyword>
<dbReference type="Proteomes" id="UP000270342">
    <property type="component" value="Unassembled WGS sequence"/>
</dbReference>
<comment type="caution">
    <text evidence="6">The sequence shown here is derived from an EMBL/GenBank/DDBJ whole genome shotgun (WGS) entry which is preliminary data.</text>
</comment>
<dbReference type="AlphaFoldDB" id="A0A494XS59"/>
<feature type="domain" description="HTH lysR-type" evidence="5">
    <location>
        <begin position="113"/>
        <end position="170"/>
    </location>
</feature>
<dbReference type="OrthoDB" id="8981337at2"/>
<accession>A0A494XS59</accession>
<dbReference type="SUPFAM" id="SSF53850">
    <property type="entry name" value="Periplasmic binding protein-like II"/>
    <property type="match status" value="1"/>
</dbReference>
<evidence type="ECO:0000256" key="3">
    <source>
        <dbReference type="ARBA" id="ARBA00023125"/>
    </source>
</evidence>
<dbReference type="InterPro" id="IPR036390">
    <property type="entry name" value="WH_DNA-bd_sf"/>
</dbReference>
<dbReference type="GO" id="GO:0005829">
    <property type="term" value="C:cytosol"/>
    <property type="evidence" value="ECO:0007669"/>
    <property type="project" value="TreeGrafter"/>
</dbReference>
<dbReference type="InterPro" id="IPR036388">
    <property type="entry name" value="WH-like_DNA-bd_sf"/>
</dbReference>
<dbReference type="GO" id="GO:0003677">
    <property type="term" value="F:DNA binding"/>
    <property type="evidence" value="ECO:0007669"/>
    <property type="project" value="UniProtKB-KW"/>
</dbReference>
<dbReference type="InterPro" id="IPR050950">
    <property type="entry name" value="HTH-type_LysR_regulators"/>
</dbReference>
<feature type="domain" description="HTH lysR-type" evidence="5">
    <location>
        <begin position="12"/>
        <end position="69"/>
    </location>
</feature>
<dbReference type="Pfam" id="PF03466">
    <property type="entry name" value="LysR_substrate"/>
    <property type="match status" value="1"/>
</dbReference>
<evidence type="ECO:0000256" key="4">
    <source>
        <dbReference type="ARBA" id="ARBA00023163"/>
    </source>
</evidence>
<evidence type="ECO:0000313" key="6">
    <source>
        <dbReference type="EMBL" id="RKP53468.1"/>
    </source>
</evidence>
<protein>
    <submittedName>
        <fullName evidence="6">LysR family transcriptional regulator</fullName>
    </submittedName>
</protein>
<keyword evidence="2" id="KW-0805">Transcription regulation</keyword>
<dbReference type="GO" id="GO:0003700">
    <property type="term" value="F:DNA-binding transcription factor activity"/>
    <property type="evidence" value="ECO:0007669"/>
    <property type="project" value="InterPro"/>
</dbReference>
<dbReference type="EMBL" id="RBZU01000007">
    <property type="protein sequence ID" value="RKP53468.1"/>
    <property type="molecule type" value="Genomic_DNA"/>
</dbReference>
<gene>
    <name evidence="6" type="ORF">D7S86_17360</name>
</gene>
<proteinExistence type="inferred from homology"/>
<dbReference type="RefSeq" id="WP_121088097.1">
    <property type="nucleotide sequence ID" value="NZ_RBZU01000007.1"/>
</dbReference>
<comment type="similarity">
    <text evidence="1">Belongs to the LysR transcriptional regulatory family.</text>
</comment>
<evidence type="ECO:0000256" key="1">
    <source>
        <dbReference type="ARBA" id="ARBA00009437"/>
    </source>
</evidence>
<reference evidence="6 7" key="1">
    <citation type="submission" date="2018-10" db="EMBL/GenBank/DDBJ databases">
        <title>Robbsia sp. DHC34, isolated from soil.</title>
        <authorList>
            <person name="Gao Z.-H."/>
            <person name="Qiu L.-H."/>
        </authorList>
    </citation>
    <scope>NUCLEOTIDE SEQUENCE [LARGE SCALE GENOMIC DNA]</scope>
    <source>
        <strain evidence="6 7">DHC34</strain>
    </source>
</reference>
<name>A0A494XS59_9BURK</name>
<evidence type="ECO:0000259" key="5">
    <source>
        <dbReference type="PROSITE" id="PS50931"/>
    </source>
</evidence>
<organism evidence="6 7">
    <name type="scientific">Pararobbsia silviterrae</name>
    <dbReference type="NCBI Taxonomy" id="1792498"/>
    <lineage>
        <taxon>Bacteria</taxon>
        <taxon>Pseudomonadati</taxon>
        <taxon>Pseudomonadota</taxon>
        <taxon>Betaproteobacteria</taxon>
        <taxon>Burkholderiales</taxon>
        <taxon>Burkholderiaceae</taxon>
        <taxon>Pararobbsia</taxon>
    </lineage>
</organism>
<evidence type="ECO:0000256" key="2">
    <source>
        <dbReference type="ARBA" id="ARBA00023015"/>
    </source>
</evidence>